<gene>
    <name evidence="2" type="ORF">KVH32_10865</name>
</gene>
<evidence type="ECO:0008006" key="4">
    <source>
        <dbReference type="Google" id="ProtNLM"/>
    </source>
</evidence>
<dbReference type="Proteomes" id="UP000758701">
    <property type="component" value="Unassembled WGS sequence"/>
</dbReference>
<protein>
    <recommendedName>
        <fullName evidence="4">Secreted protein</fullName>
    </recommendedName>
</protein>
<keyword evidence="3" id="KW-1185">Reference proteome</keyword>
<feature type="chain" id="PRO_5045681832" description="Secreted protein" evidence="1">
    <location>
        <begin position="36"/>
        <end position="124"/>
    </location>
</feature>
<feature type="signal peptide" evidence="1">
    <location>
        <begin position="1"/>
        <end position="35"/>
    </location>
</feature>
<evidence type="ECO:0000313" key="2">
    <source>
        <dbReference type="EMBL" id="MBZ6151671.1"/>
    </source>
</evidence>
<evidence type="ECO:0000313" key="3">
    <source>
        <dbReference type="Proteomes" id="UP000758701"/>
    </source>
</evidence>
<proteinExistence type="predicted"/>
<organism evidence="2 3">
    <name type="scientific">Streptomyces olivaceus</name>
    <dbReference type="NCBI Taxonomy" id="47716"/>
    <lineage>
        <taxon>Bacteria</taxon>
        <taxon>Bacillati</taxon>
        <taxon>Actinomycetota</taxon>
        <taxon>Actinomycetes</taxon>
        <taxon>Kitasatosporales</taxon>
        <taxon>Streptomycetaceae</taxon>
        <taxon>Streptomyces</taxon>
    </lineage>
</organism>
<dbReference type="EMBL" id="JAHSTP010000003">
    <property type="protein sequence ID" value="MBZ6151671.1"/>
    <property type="molecule type" value="Genomic_DNA"/>
</dbReference>
<name>A0ABS7W132_STROV</name>
<evidence type="ECO:0000256" key="1">
    <source>
        <dbReference type="SAM" id="SignalP"/>
    </source>
</evidence>
<sequence>MKKRVGPRSWLTAGVAASVLAGGSVVFGASPAAAAACGASLSVKTAGASAAWDVACDAGHIHVVGWVKDTDNDGQCARVRVEYADGDKWYSPRACPEGTKVGFASPWSSTKSQIINAYLYEFDV</sequence>
<reference evidence="2 3" key="1">
    <citation type="submission" date="2021-06" db="EMBL/GenBank/DDBJ databases">
        <title>Ecological speciation of a Streptomyces species isolated from different habitats and geographic origins.</title>
        <authorList>
            <person name="Wang J."/>
        </authorList>
    </citation>
    <scope>NUCLEOTIDE SEQUENCE [LARGE SCALE GENOMIC DNA]</scope>
    <source>
        <strain evidence="2 3">FXJ8.012</strain>
    </source>
</reference>
<accession>A0ABS7W132</accession>
<comment type="caution">
    <text evidence="2">The sequence shown here is derived from an EMBL/GenBank/DDBJ whole genome shotgun (WGS) entry which is preliminary data.</text>
</comment>
<dbReference type="RefSeq" id="WP_037763971.1">
    <property type="nucleotide sequence ID" value="NZ_JAHSSR010000003.1"/>
</dbReference>
<keyword evidence="1" id="KW-0732">Signal</keyword>